<sequence>MSDFYIYVIVAIAILTCASICAKAGSYGVALVLVHAVCMISPADASENKFKAFMGDAYSFHFNRSFDYNEVHKTYGLEYQITPQWGINTTSFTNSFSERSNSLAVVYTWKRDELLSNVHWSAGVQTGIATGYEKAKYNAGGVAPIVAPFVDVGVFESVGARFSIWNAYVANVSFYLEF</sequence>
<evidence type="ECO:0000313" key="2">
    <source>
        <dbReference type="EMBL" id="AUR82046.1"/>
    </source>
</evidence>
<keyword evidence="1" id="KW-1133">Transmembrane helix</keyword>
<feature type="transmembrane region" description="Helical" evidence="1">
    <location>
        <begin position="6"/>
        <end position="34"/>
    </location>
</feature>
<dbReference type="Proteomes" id="UP000272598">
    <property type="component" value="Segment"/>
</dbReference>
<keyword evidence="1" id="KW-0812">Transmembrane</keyword>
<protein>
    <submittedName>
        <fullName evidence="2">TMhelix containing protein</fullName>
    </submittedName>
</protein>
<evidence type="ECO:0000313" key="3">
    <source>
        <dbReference type="Proteomes" id="UP000272598"/>
    </source>
</evidence>
<gene>
    <name evidence="2" type="ORF">NVP1020O_04</name>
</gene>
<organism evidence="2 3">
    <name type="scientific">Vibrio phage 1.020.O._10N.222.48.A2</name>
    <dbReference type="NCBI Taxonomy" id="1881450"/>
    <lineage>
        <taxon>Viruses</taxon>
        <taxon>Varidnaviria</taxon>
        <taxon>Abadenavirae</taxon>
        <taxon>Produgelaviricota</taxon>
        <taxon>Belvinaviricetes</taxon>
        <taxon>Vinavirales</taxon>
        <taxon>Autolykiviridae</taxon>
        <taxon>Oliviavirus</taxon>
        <taxon>Oliviavirus viph1020o</taxon>
        <taxon>Paulavirus viph1020o</taxon>
    </lineage>
</organism>
<accession>A0A2I7QKX0</accession>
<reference evidence="2 3" key="1">
    <citation type="submission" date="2017-11" db="EMBL/GenBank/DDBJ databases">
        <title>A major lineage of nontailed dsDNA viruses as unrecognized killers of marine bacteria.</title>
        <authorList>
            <person name="Kauffman K.M."/>
            <person name="Hussain F.A."/>
            <person name="Yang J."/>
            <person name="Arevalo P."/>
            <person name="Brown J.M."/>
            <person name="Chang W.K."/>
            <person name="VanInsberghe D."/>
            <person name="Elsherbini J."/>
            <person name="Cutler M.B."/>
            <person name="Kelly L."/>
            <person name="Polz M.F."/>
        </authorList>
    </citation>
    <scope>NUCLEOTIDE SEQUENCE [LARGE SCALE GENOMIC DNA]</scope>
</reference>
<dbReference type="EMBL" id="MG592402">
    <property type="protein sequence ID" value="AUR82046.1"/>
    <property type="molecule type" value="Genomic_DNA"/>
</dbReference>
<keyword evidence="1" id="KW-0472">Membrane</keyword>
<keyword evidence="3" id="KW-1185">Reference proteome</keyword>
<evidence type="ECO:0000256" key="1">
    <source>
        <dbReference type="SAM" id="Phobius"/>
    </source>
</evidence>
<proteinExistence type="predicted"/>
<name>A0A2I7QKX0_9VIRU</name>